<name>X1NCF1_9ZZZZ</name>
<dbReference type="EMBL" id="BARV01023125">
    <property type="protein sequence ID" value="GAI27861.1"/>
    <property type="molecule type" value="Genomic_DNA"/>
</dbReference>
<dbReference type="AlphaFoldDB" id="X1NCF1"/>
<organism evidence="1">
    <name type="scientific">marine sediment metagenome</name>
    <dbReference type="NCBI Taxonomy" id="412755"/>
    <lineage>
        <taxon>unclassified sequences</taxon>
        <taxon>metagenomes</taxon>
        <taxon>ecological metagenomes</taxon>
    </lineage>
</organism>
<feature type="non-terminal residue" evidence="1">
    <location>
        <position position="78"/>
    </location>
</feature>
<protein>
    <submittedName>
        <fullName evidence="1">Uncharacterized protein</fullName>
    </submittedName>
</protein>
<gene>
    <name evidence="1" type="ORF">S06H3_37995</name>
</gene>
<reference evidence="1" key="1">
    <citation type="journal article" date="2014" name="Front. Microbiol.">
        <title>High frequency of phylogenetically diverse reductive dehalogenase-homologous genes in deep subseafloor sedimentary metagenomes.</title>
        <authorList>
            <person name="Kawai M."/>
            <person name="Futagami T."/>
            <person name="Toyoda A."/>
            <person name="Takaki Y."/>
            <person name="Nishi S."/>
            <person name="Hori S."/>
            <person name="Arai W."/>
            <person name="Tsubouchi T."/>
            <person name="Morono Y."/>
            <person name="Uchiyama I."/>
            <person name="Ito T."/>
            <person name="Fujiyama A."/>
            <person name="Inagaki F."/>
            <person name="Takami H."/>
        </authorList>
    </citation>
    <scope>NUCLEOTIDE SEQUENCE</scope>
    <source>
        <strain evidence="1">Expedition CK06-06</strain>
    </source>
</reference>
<proteinExistence type="predicted"/>
<comment type="caution">
    <text evidence="1">The sequence shown here is derived from an EMBL/GenBank/DDBJ whole genome shotgun (WGS) entry which is preliminary data.</text>
</comment>
<sequence>MSKKRTSKELVNALRDVDDLTKLITGHCIPDLVSRGMRLLGITEKIEADIAPSRTGPYAVLGVREDASDLVIKASYRG</sequence>
<evidence type="ECO:0000313" key="1">
    <source>
        <dbReference type="EMBL" id="GAI27861.1"/>
    </source>
</evidence>
<accession>X1NCF1</accession>